<dbReference type="EMBL" id="JBEAFC010000005">
    <property type="protein sequence ID" value="KAL1556508.1"/>
    <property type="molecule type" value="Genomic_DNA"/>
</dbReference>
<comment type="caution">
    <text evidence="1">The sequence shown here is derived from an EMBL/GenBank/DDBJ whole genome shotgun (WGS) entry which is preliminary data.</text>
</comment>
<accession>A0ABD1HMI7</accession>
<gene>
    <name evidence="1" type="ORF">AAHA92_12121</name>
</gene>
<proteinExistence type="predicted"/>
<protein>
    <submittedName>
        <fullName evidence="1">Uncharacterized protein</fullName>
    </submittedName>
</protein>
<evidence type="ECO:0000313" key="1">
    <source>
        <dbReference type="EMBL" id="KAL1556508.1"/>
    </source>
</evidence>
<organism evidence="1 2">
    <name type="scientific">Salvia divinorum</name>
    <name type="common">Maria pastora</name>
    <name type="synonym">Diviner's sage</name>
    <dbReference type="NCBI Taxonomy" id="28513"/>
    <lineage>
        <taxon>Eukaryota</taxon>
        <taxon>Viridiplantae</taxon>
        <taxon>Streptophyta</taxon>
        <taxon>Embryophyta</taxon>
        <taxon>Tracheophyta</taxon>
        <taxon>Spermatophyta</taxon>
        <taxon>Magnoliopsida</taxon>
        <taxon>eudicotyledons</taxon>
        <taxon>Gunneridae</taxon>
        <taxon>Pentapetalae</taxon>
        <taxon>asterids</taxon>
        <taxon>lamiids</taxon>
        <taxon>Lamiales</taxon>
        <taxon>Lamiaceae</taxon>
        <taxon>Nepetoideae</taxon>
        <taxon>Mentheae</taxon>
        <taxon>Salviinae</taxon>
        <taxon>Salvia</taxon>
        <taxon>Salvia subgen. Calosphace</taxon>
    </lineage>
</organism>
<dbReference type="Proteomes" id="UP001567538">
    <property type="component" value="Unassembled WGS sequence"/>
</dbReference>
<keyword evidence="2" id="KW-1185">Reference proteome</keyword>
<dbReference type="AlphaFoldDB" id="A0ABD1HMI7"/>
<sequence>MSPPFASLHRRWPDLRIGLRCGCPAVPCSRGEYDAAAAVVSEPAAADATIEPCPNSPKIIVKNVSDRLEDL</sequence>
<name>A0ABD1HMI7_SALDI</name>
<reference evidence="1 2" key="1">
    <citation type="submission" date="2024-06" db="EMBL/GenBank/DDBJ databases">
        <title>A chromosome level genome sequence of Diviner's sage (Salvia divinorum).</title>
        <authorList>
            <person name="Ford S.A."/>
            <person name="Ro D.-K."/>
            <person name="Ness R.W."/>
            <person name="Phillips M.A."/>
        </authorList>
    </citation>
    <scope>NUCLEOTIDE SEQUENCE [LARGE SCALE GENOMIC DNA]</scope>
    <source>
        <strain evidence="1">SAF-2024a</strain>
        <tissue evidence="1">Leaf</tissue>
    </source>
</reference>
<evidence type="ECO:0000313" key="2">
    <source>
        <dbReference type="Proteomes" id="UP001567538"/>
    </source>
</evidence>